<dbReference type="InterPro" id="IPR005135">
    <property type="entry name" value="Endo/exonuclease/phosphatase"/>
</dbReference>
<dbReference type="Pfam" id="PF14529">
    <property type="entry name" value="Exo_endo_phos_2"/>
    <property type="match status" value="1"/>
</dbReference>
<dbReference type="EMBL" id="CAJQZP010000978">
    <property type="protein sequence ID" value="CAG5005988.1"/>
    <property type="molecule type" value="Genomic_DNA"/>
</dbReference>
<name>A0A8S3X6E9_PARAO</name>
<reference evidence="2" key="1">
    <citation type="submission" date="2021-04" db="EMBL/GenBank/DDBJ databases">
        <authorList>
            <person name="Tunstrom K."/>
        </authorList>
    </citation>
    <scope>NUCLEOTIDE SEQUENCE</scope>
</reference>
<dbReference type="AlphaFoldDB" id="A0A8S3X6E9"/>
<keyword evidence="3" id="KW-1185">Reference proteome</keyword>
<dbReference type="GO" id="GO:0003824">
    <property type="term" value="F:catalytic activity"/>
    <property type="evidence" value="ECO:0007669"/>
    <property type="project" value="InterPro"/>
</dbReference>
<dbReference type="PANTHER" id="PTHR33273">
    <property type="entry name" value="DOMAIN-CONTAINING PROTEIN, PUTATIVE-RELATED"/>
    <property type="match status" value="1"/>
</dbReference>
<feature type="domain" description="Endonuclease/exonuclease/phosphatase" evidence="1">
    <location>
        <begin position="36"/>
        <end position="148"/>
    </location>
</feature>
<gene>
    <name evidence="2" type="ORF">PAPOLLO_LOCUS14670</name>
</gene>
<dbReference type="Proteomes" id="UP000691718">
    <property type="component" value="Unassembled WGS sequence"/>
</dbReference>
<accession>A0A8S3X6E9</accession>
<evidence type="ECO:0000313" key="3">
    <source>
        <dbReference type="Proteomes" id="UP000691718"/>
    </source>
</evidence>
<protein>
    <submittedName>
        <fullName evidence="2">(apollo) hypothetical protein</fullName>
    </submittedName>
</protein>
<dbReference type="OrthoDB" id="421040at2759"/>
<evidence type="ECO:0000313" key="2">
    <source>
        <dbReference type="EMBL" id="CAG5005988.1"/>
    </source>
</evidence>
<evidence type="ECO:0000259" key="1">
    <source>
        <dbReference type="Pfam" id="PF14529"/>
    </source>
</evidence>
<comment type="caution">
    <text evidence="2">The sequence shown here is derived from an EMBL/GenBank/DDBJ whole genome shotgun (WGS) entry which is preliminary data.</text>
</comment>
<proteinExistence type="predicted"/>
<organism evidence="2 3">
    <name type="scientific">Parnassius apollo</name>
    <name type="common">Apollo butterfly</name>
    <name type="synonym">Papilio apollo</name>
    <dbReference type="NCBI Taxonomy" id="110799"/>
    <lineage>
        <taxon>Eukaryota</taxon>
        <taxon>Metazoa</taxon>
        <taxon>Ecdysozoa</taxon>
        <taxon>Arthropoda</taxon>
        <taxon>Hexapoda</taxon>
        <taxon>Insecta</taxon>
        <taxon>Pterygota</taxon>
        <taxon>Neoptera</taxon>
        <taxon>Endopterygota</taxon>
        <taxon>Lepidoptera</taxon>
        <taxon>Glossata</taxon>
        <taxon>Ditrysia</taxon>
        <taxon>Papilionoidea</taxon>
        <taxon>Papilionidae</taxon>
        <taxon>Parnassiinae</taxon>
        <taxon>Parnassini</taxon>
        <taxon>Parnassius</taxon>
        <taxon>Parnassius</taxon>
    </lineage>
</organism>
<dbReference type="PANTHER" id="PTHR33273:SF4">
    <property type="entry name" value="ENDONUCLEASE_EXONUCLEASE_PHOSPHATASE DOMAIN-CONTAINING PROTEIN"/>
    <property type="match status" value="1"/>
</dbReference>
<sequence>MDRFKCDIIIVMLLSEEKEKLKRNKRKRKRQHIENVYSSYCPPSAHTTLTDWDQIFNIARRKTIIAGDLNGHHTNWSTRTDSRGDQILDSILDNNFVSLNDCSHTRIKLVNGTVQKSAPDLSLASLDIALKFDWIVLNENLGSDHLMIKIKTNIGTSNIYKRKRNFKKADWLQYKSRIESKLKGFILPDDHQSAYDALIDIINEVADKCISLIKICENPLHQQKFTPRPYWNPDISKAVAERRRALAVFRRNPTPVNLEALQNKVSSKNIMDAVGVIQDALVALNSMIADIGLNISHRKTKVCVFTRGHSRNSNSSNITLNTNNECID</sequence>